<dbReference type="AlphaFoldDB" id="A0A840TXW7"/>
<name>A0A840TXW7_9BACT</name>
<comment type="caution">
    <text evidence="2">The sequence shown here is derived from an EMBL/GenBank/DDBJ whole genome shotgun (WGS) entry which is preliminary data.</text>
</comment>
<evidence type="ECO:0000313" key="2">
    <source>
        <dbReference type="EMBL" id="MBB5284489.1"/>
    </source>
</evidence>
<dbReference type="EMBL" id="JACHGF010000003">
    <property type="protein sequence ID" value="MBB5284489.1"/>
    <property type="molecule type" value="Genomic_DNA"/>
</dbReference>
<proteinExistence type="predicted"/>
<feature type="domain" description="DinB-like" evidence="1">
    <location>
        <begin position="7"/>
        <end position="142"/>
    </location>
</feature>
<dbReference type="InterPro" id="IPR024775">
    <property type="entry name" value="DinB-like"/>
</dbReference>
<reference evidence="2 3" key="1">
    <citation type="submission" date="2020-08" db="EMBL/GenBank/DDBJ databases">
        <title>Genomic Encyclopedia of Type Strains, Phase IV (KMG-IV): sequencing the most valuable type-strain genomes for metagenomic binning, comparative biology and taxonomic classification.</title>
        <authorList>
            <person name="Goeker M."/>
        </authorList>
    </citation>
    <scope>NUCLEOTIDE SEQUENCE [LARGE SCALE GENOMIC DNA]</scope>
    <source>
        <strain evidence="2 3">DSM 105074</strain>
    </source>
</reference>
<gene>
    <name evidence="2" type="ORF">HNQ92_002632</name>
</gene>
<sequence length="147" mass="17274">MDLLHELTETRRETLGYFALPEEDLQKTYQPGKWNVRQLLHHLADAESVLYDRVRRVIAEPKQVIWAFDQDGWCQQLDYLTFPLEINKNIYASIREAVIQLAQTHYATASDKTFVHSETGLRTLKDEFEKITWHNAHHLSQIRQALG</sequence>
<accession>A0A840TXW7</accession>
<dbReference type="RefSeq" id="WP_184174422.1">
    <property type="nucleotide sequence ID" value="NZ_JACHGF010000003.1"/>
</dbReference>
<dbReference type="SUPFAM" id="SSF109854">
    <property type="entry name" value="DinB/YfiT-like putative metalloenzymes"/>
    <property type="match status" value="1"/>
</dbReference>
<organism evidence="2 3">
    <name type="scientific">Rhabdobacter roseus</name>
    <dbReference type="NCBI Taxonomy" id="1655419"/>
    <lineage>
        <taxon>Bacteria</taxon>
        <taxon>Pseudomonadati</taxon>
        <taxon>Bacteroidota</taxon>
        <taxon>Cytophagia</taxon>
        <taxon>Cytophagales</taxon>
        <taxon>Cytophagaceae</taxon>
        <taxon>Rhabdobacter</taxon>
    </lineage>
</organism>
<dbReference type="Gene3D" id="1.20.120.450">
    <property type="entry name" value="dinb family like domain"/>
    <property type="match status" value="1"/>
</dbReference>
<dbReference type="InterPro" id="IPR034660">
    <property type="entry name" value="DinB/YfiT-like"/>
</dbReference>
<evidence type="ECO:0000259" key="1">
    <source>
        <dbReference type="Pfam" id="PF12867"/>
    </source>
</evidence>
<dbReference type="Proteomes" id="UP000557307">
    <property type="component" value="Unassembled WGS sequence"/>
</dbReference>
<protein>
    <recommendedName>
        <fullName evidence="1">DinB-like domain-containing protein</fullName>
    </recommendedName>
</protein>
<evidence type="ECO:0000313" key="3">
    <source>
        <dbReference type="Proteomes" id="UP000557307"/>
    </source>
</evidence>
<keyword evidence="3" id="KW-1185">Reference proteome</keyword>
<dbReference type="Pfam" id="PF12867">
    <property type="entry name" value="DinB_2"/>
    <property type="match status" value="1"/>
</dbReference>